<accession>A0A419VXH6</accession>
<protein>
    <submittedName>
        <fullName evidence="2">Cysteine peptidase C11 family protein</fullName>
    </submittedName>
</protein>
<evidence type="ECO:0000313" key="2">
    <source>
        <dbReference type="EMBL" id="RKD87874.1"/>
    </source>
</evidence>
<dbReference type="PANTHER" id="PTHR37835:SF1">
    <property type="entry name" value="ALPHA-CLOSTRIPAIN"/>
    <property type="match status" value="1"/>
</dbReference>
<dbReference type="Gene3D" id="3.40.50.11970">
    <property type="match status" value="1"/>
</dbReference>
<comment type="caution">
    <text evidence="2">The sequence shown here is derived from an EMBL/GenBank/DDBJ whole genome shotgun (WGS) entry which is preliminary data.</text>
</comment>
<dbReference type="EMBL" id="RAPN01000003">
    <property type="protein sequence ID" value="RKD87874.1"/>
    <property type="molecule type" value="Genomic_DNA"/>
</dbReference>
<sequence>MFETENFKTDIMKQSNFIVPCLLAAVLLFASCQENEVSEEVEDTTPTRTVLAYMVADNSLNSYAVMDLEEMEEGYASVDDPEHSNLLVYLDDYSTPRLLQITQEKGVVVVDTIETYTEVNSLSVDNMKSIISDALEQFEADSYGLVLWSHGDGWLPTTAETEAVTRAFGEDLGNNSNSQNSDQMSIADLKDALKGIANFEYILFDACEMQGVEVAYELKDCANYIVASPNEVSAYGGAYDDIVPAMFTESDAALAVAQAYYAQYAENYSYDASSTGGPNNRSSGTTEGYGRYTGGTSGSSSYTYGVAVSVVDCSALDALATATKSILNSYITDGDSVATSSVYNYDDNFYNFYYDLDGFIASLTGGGDDYTSWKTYYDAAVPLFLTTEYTYSSLANDGDGGMTSMADATGLSTYIPANENFFDAVYWSYYLQYPQYTSVIEAYYEYFNSYYQSFDWYSAAGWDVSGW</sequence>
<dbReference type="PANTHER" id="PTHR37835">
    <property type="entry name" value="ALPHA-CLOSTRIPAIN"/>
    <property type="match status" value="1"/>
</dbReference>
<dbReference type="AlphaFoldDB" id="A0A419VXH6"/>
<gene>
    <name evidence="2" type="ORF">BC643_3882</name>
</gene>
<dbReference type="InterPro" id="IPR005077">
    <property type="entry name" value="Peptidase_C11"/>
</dbReference>
<evidence type="ECO:0000313" key="3">
    <source>
        <dbReference type="Proteomes" id="UP000283387"/>
    </source>
</evidence>
<proteinExistence type="predicted"/>
<keyword evidence="3" id="KW-1185">Reference proteome</keyword>
<organism evidence="2 3">
    <name type="scientific">Mangrovibacterium diazotrophicum</name>
    <dbReference type="NCBI Taxonomy" id="1261403"/>
    <lineage>
        <taxon>Bacteria</taxon>
        <taxon>Pseudomonadati</taxon>
        <taxon>Bacteroidota</taxon>
        <taxon>Bacteroidia</taxon>
        <taxon>Marinilabiliales</taxon>
        <taxon>Prolixibacteraceae</taxon>
        <taxon>Mangrovibacterium</taxon>
    </lineage>
</organism>
<dbReference type="OrthoDB" id="5507507at2"/>
<evidence type="ECO:0000256" key="1">
    <source>
        <dbReference type="SAM" id="MobiDB-lite"/>
    </source>
</evidence>
<dbReference type="Pfam" id="PF03415">
    <property type="entry name" value="Peptidase_C11"/>
    <property type="match status" value="1"/>
</dbReference>
<dbReference type="Proteomes" id="UP000283387">
    <property type="component" value="Unassembled WGS sequence"/>
</dbReference>
<feature type="compositionally biased region" description="Polar residues" evidence="1">
    <location>
        <begin position="271"/>
        <end position="281"/>
    </location>
</feature>
<feature type="region of interest" description="Disordered" evidence="1">
    <location>
        <begin position="271"/>
        <end position="290"/>
    </location>
</feature>
<name>A0A419VXH6_9BACT</name>
<reference evidence="2 3" key="1">
    <citation type="submission" date="2018-09" db="EMBL/GenBank/DDBJ databases">
        <title>Genomic Encyclopedia of Archaeal and Bacterial Type Strains, Phase II (KMG-II): from individual species to whole genera.</title>
        <authorList>
            <person name="Goeker M."/>
        </authorList>
    </citation>
    <scope>NUCLEOTIDE SEQUENCE [LARGE SCALE GENOMIC DNA]</scope>
    <source>
        <strain evidence="2 3">DSM 27148</strain>
    </source>
</reference>